<dbReference type="Proteomes" id="UP000054729">
    <property type="component" value="Unassembled WGS sequence"/>
</dbReference>
<gene>
    <name evidence="2" type="ORF">Lwal_2808</name>
</gene>
<dbReference type="RefSeq" id="WP_058481427.1">
    <property type="nucleotide sequence ID" value="NZ_CAAAIQ010000012.1"/>
</dbReference>
<evidence type="ECO:0000313" key="3">
    <source>
        <dbReference type="Proteomes" id="UP000054729"/>
    </source>
</evidence>
<dbReference type="PATRIC" id="fig|66969.6.peg.3041"/>
<organism evidence="2 3">
    <name type="scientific">Legionella waltersii</name>
    <dbReference type="NCBI Taxonomy" id="66969"/>
    <lineage>
        <taxon>Bacteria</taxon>
        <taxon>Pseudomonadati</taxon>
        <taxon>Pseudomonadota</taxon>
        <taxon>Gammaproteobacteria</taxon>
        <taxon>Legionellales</taxon>
        <taxon>Legionellaceae</taxon>
        <taxon>Legionella</taxon>
    </lineage>
</organism>
<protein>
    <submittedName>
        <fullName evidence="2">Uncharacterized protein</fullName>
    </submittedName>
</protein>
<keyword evidence="3" id="KW-1185">Reference proteome</keyword>
<reference evidence="2 3" key="1">
    <citation type="submission" date="2015-11" db="EMBL/GenBank/DDBJ databases">
        <title>Genomic analysis of 38 Legionella species identifies large and diverse effector repertoires.</title>
        <authorList>
            <person name="Burstein D."/>
            <person name="Amaro F."/>
            <person name="Zusman T."/>
            <person name="Lifshitz Z."/>
            <person name="Cohen O."/>
            <person name="Gilbert J.A."/>
            <person name="Pupko T."/>
            <person name="Shuman H.A."/>
            <person name="Segal G."/>
        </authorList>
    </citation>
    <scope>NUCLEOTIDE SEQUENCE [LARGE SCALE GENOMIC DNA]</scope>
    <source>
        <strain evidence="2 3">ATCC 51914</strain>
    </source>
</reference>
<accession>A0A0W1A092</accession>
<proteinExistence type="predicted"/>
<evidence type="ECO:0000313" key="2">
    <source>
        <dbReference type="EMBL" id="KTD74767.1"/>
    </source>
</evidence>
<dbReference type="AlphaFoldDB" id="A0A0W1A092"/>
<sequence>MSKNKKRNFSDTAVTFLKINSEGATGIAKKGKDISNLSSSINASKTKPKATSYGSVKTPGATIPTSGTIPEAPPQGGSVINDNVKKALQRLNDNGLIKDTRVVKLVLENIGYVNRLITLFVKLRELSIEPSSDEFNLLAQNVAISGQLADLLGTMNEFKIDVHLFSLTQFVKAAESSMQFKMGLEQLHRDRSITLASLRLMMEFPANASELADLKIKLKQRGYGMKAIEKTFYLFEKDNISKVINTLIFAVDNNVYYPDMIKQLFIGKKELDSILEGAEKLANAHLLSENYFKGILNKPENANITAKMMILLKESEVVPIFGVPEIQTINRLGKAAYFLMEQLQDHNLLSPYNYALLCEDNGALLQSPVIIEAFSRLPLFERLTAAEISTILNSIENNSDTPGHRIKQIQEILDGHGFMDNPSIGSRCL</sequence>
<feature type="region of interest" description="Disordered" evidence="1">
    <location>
        <begin position="38"/>
        <end position="78"/>
    </location>
</feature>
<evidence type="ECO:0000256" key="1">
    <source>
        <dbReference type="SAM" id="MobiDB-lite"/>
    </source>
</evidence>
<name>A0A0W1A092_9GAMM</name>
<comment type="caution">
    <text evidence="2">The sequence shown here is derived from an EMBL/GenBank/DDBJ whole genome shotgun (WGS) entry which is preliminary data.</text>
</comment>
<dbReference type="EMBL" id="LNZB01000060">
    <property type="protein sequence ID" value="KTD74767.1"/>
    <property type="molecule type" value="Genomic_DNA"/>
</dbReference>